<evidence type="ECO:0000313" key="2">
    <source>
        <dbReference type="EMBL" id="RLL99665.1"/>
    </source>
</evidence>
<dbReference type="EMBL" id="NIDN02000027">
    <property type="protein sequence ID" value="RLL99665.1"/>
    <property type="molecule type" value="Genomic_DNA"/>
</dbReference>
<evidence type="ECO:0000313" key="3">
    <source>
        <dbReference type="Proteomes" id="UP000215289"/>
    </source>
</evidence>
<comment type="caution">
    <text evidence="2">The sequence shown here is derived from an EMBL/GenBank/DDBJ whole genome shotgun (WGS) entry which is preliminary data.</text>
</comment>
<organism evidence="2 3">
    <name type="scientific">Aspergillus turcosus</name>
    <dbReference type="NCBI Taxonomy" id="1245748"/>
    <lineage>
        <taxon>Eukaryota</taxon>
        <taxon>Fungi</taxon>
        <taxon>Dikarya</taxon>
        <taxon>Ascomycota</taxon>
        <taxon>Pezizomycotina</taxon>
        <taxon>Eurotiomycetes</taxon>
        <taxon>Eurotiomycetidae</taxon>
        <taxon>Eurotiales</taxon>
        <taxon>Aspergillaceae</taxon>
        <taxon>Aspergillus</taxon>
        <taxon>Aspergillus subgen. Fumigati</taxon>
    </lineage>
</organism>
<accession>A0A229YIT6</accession>
<name>A0A229YIT6_9EURO</name>
<protein>
    <submittedName>
        <fullName evidence="2">Uncharacterized protein</fullName>
    </submittedName>
</protein>
<dbReference type="STRING" id="1245748.A0A229YIT6"/>
<evidence type="ECO:0000256" key="1">
    <source>
        <dbReference type="SAM" id="MobiDB-lite"/>
    </source>
</evidence>
<gene>
    <name evidence="2" type="ORF">CFD26_107562</name>
</gene>
<dbReference type="OrthoDB" id="5386625at2759"/>
<dbReference type="Proteomes" id="UP000215289">
    <property type="component" value="Unassembled WGS sequence"/>
</dbReference>
<dbReference type="AlphaFoldDB" id="A0A229YIT6"/>
<sequence length="489" mass="54992">MSNQSTNSGGEKVTIGTNPISFVQLQKTGESLGWASPALEPEDKENRVPAPAPVGKRRREQASDSILQERNGKGKQRRTSAEGGKASAEALVSEPPFHDDEEFGANLATELEVEGDEEFRANVAAELKAEGDDLDAIVAEIEADDIGDEEGIPSPDAIQDDVGDEEYVPSPDGIEDDFFVKVETDEDDFFVKVETEPELIDPSMGANSDFVALLRDLISELVQWAKAHNVLEMDSEHRPMTLGYWSLLGRLSVDFAVSLFLPGIPEEVQALFRKGKKEWSREDFLSLPSAKDDGRQGIYANFATGDLRREDEEFDVYVGSARHLKKRIGCHLAMAEKHSVTNLPEQYKRSFHYRQICRNGVQSNFRRLAAFDRPIEPGYLLLLEGIFMILFKTYQYPGYCCQYATMSSYKLTEEIMNLLDIPSVPWRGMNAAWPLRQGFLRVQKGRQRVNAYVEILEILWDRISVVVVMLSNDAGVYFRTKKFLKGQIS</sequence>
<reference evidence="2 3" key="1">
    <citation type="submission" date="2018-08" db="EMBL/GenBank/DDBJ databases">
        <title>Draft genome sequences of two Aspergillus turcosus clinical strains isolated from bronchoalveolar lavage fluid: one azole-susceptible and the other azole-resistant.</title>
        <authorList>
            <person name="Parent-Michaud M."/>
            <person name="Dufresne P.J."/>
            <person name="Fournier E."/>
            <person name="Martineau C."/>
            <person name="Moreira S."/>
            <person name="Perkins V."/>
            <person name="De Repentigny L."/>
            <person name="Dufresne S.F."/>
        </authorList>
    </citation>
    <scope>NUCLEOTIDE SEQUENCE [LARGE SCALE GENOMIC DNA]</scope>
    <source>
        <strain evidence="2">HMR AF 1038</strain>
    </source>
</reference>
<keyword evidence="3" id="KW-1185">Reference proteome</keyword>
<feature type="region of interest" description="Disordered" evidence="1">
    <location>
        <begin position="33"/>
        <end position="90"/>
    </location>
</feature>
<proteinExistence type="predicted"/>